<evidence type="ECO:0000256" key="6">
    <source>
        <dbReference type="ARBA" id="ARBA00022840"/>
    </source>
</evidence>
<evidence type="ECO:0000313" key="12">
    <source>
        <dbReference type="EMBL" id="USR93200.1"/>
    </source>
</evidence>
<dbReference type="EMBL" id="CP098611">
    <property type="protein sequence ID" value="USR93200.1"/>
    <property type="molecule type" value="Genomic_DNA"/>
</dbReference>
<evidence type="ECO:0000256" key="7">
    <source>
        <dbReference type="ARBA" id="ARBA00023204"/>
    </source>
</evidence>
<evidence type="ECO:0000256" key="8">
    <source>
        <dbReference type="ARBA" id="ARBA00033408"/>
    </source>
</evidence>
<dbReference type="PANTHER" id="PTHR11059:SF0">
    <property type="entry name" value="DNA REPAIR PROTEIN RECN"/>
    <property type="match status" value="1"/>
</dbReference>
<evidence type="ECO:0000313" key="13">
    <source>
        <dbReference type="Proteomes" id="UP001056708"/>
    </source>
</evidence>
<organism evidence="12 13">
    <name type="scientific">Phormidium yuhuli AB48</name>
    <dbReference type="NCBI Taxonomy" id="2940671"/>
    <lineage>
        <taxon>Bacteria</taxon>
        <taxon>Bacillati</taxon>
        <taxon>Cyanobacteriota</taxon>
        <taxon>Cyanophyceae</taxon>
        <taxon>Oscillatoriophycideae</taxon>
        <taxon>Oscillatoriales</taxon>
        <taxon>Oscillatoriaceae</taxon>
        <taxon>Phormidium</taxon>
        <taxon>Phormidium yuhuli</taxon>
    </lineage>
</organism>
<keyword evidence="13" id="KW-1185">Reference proteome</keyword>
<gene>
    <name evidence="12" type="primary">recN</name>
    <name evidence="12" type="ORF">NEA10_16090</name>
</gene>
<keyword evidence="6" id="KW-0067">ATP-binding</keyword>
<dbReference type="InterPro" id="IPR027417">
    <property type="entry name" value="P-loop_NTPase"/>
</dbReference>
<dbReference type="Proteomes" id="UP001056708">
    <property type="component" value="Chromosome"/>
</dbReference>
<dbReference type="NCBIfam" id="TIGR00634">
    <property type="entry name" value="recN"/>
    <property type="match status" value="1"/>
</dbReference>
<keyword evidence="4" id="KW-0547">Nucleotide-binding</keyword>
<protein>
    <recommendedName>
        <fullName evidence="3 9">DNA repair protein RecN</fullName>
    </recommendedName>
    <alternativeName>
        <fullName evidence="8 9">Recombination protein N</fullName>
    </alternativeName>
</protein>
<evidence type="ECO:0000256" key="10">
    <source>
        <dbReference type="SAM" id="Coils"/>
    </source>
</evidence>
<evidence type="ECO:0000256" key="5">
    <source>
        <dbReference type="ARBA" id="ARBA00022763"/>
    </source>
</evidence>
<dbReference type="CDD" id="cd03241">
    <property type="entry name" value="ABC_RecN"/>
    <property type="match status" value="1"/>
</dbReference>
<evidence type="ECO:0000259" key="11">
    <source>
        <dbReference type="Pfam" id="PF02463"/>
    </source>
</evidence>
<feature type="coiled-coil region" evidence="10">
    <location>
        <begin position="315"/>
        <end position="352"/>
    </location>
</feature>
<evidence type="ECO:0000256" key="2">
    <source>
        <dbReference type="ARBA" id="ARBA00009441"/>
    </source>
</evidence>
<keyword evidence="7 9" id="KW-0234">DNA repair</keyword>
<name>A0ABY5AVX2_9CYAN</name>
<sequence length="573" mass="64816">MLVRLQIENFALIDDLDLKFGPGLNVLTGETGAGKSIVLDAVDLVLGGKASRRAIRTGAKRARVEAWFEVNSPEAGGEAIACSRELLLGKRGCRSKYRLNGKGASQRDVQQLRQQFVDIAAQGQAIQLAQMTHQRHLLDLYGGEALLQIRQRVAQDYDRLQELQGQLRDLQHQEQLRSQQEQLWRYQFEELSRAELRDSQELEELDREAQRLNHVVELQQQSYHLYQTLYDNDEETAAADLLGRAETLLQEMVTYDSELTPLLILVTEALVRVQEAGEQINRYGDELEADPGRLQEVEARRQHLKQICRKYGPTLQEAIAHLESLQQQLDDLDHGEQRRESLERDCQAQQQQLSQGCQQLRQRRQQAAHQLEARLTMALQPLAMDNLKFKVEVSPIEPTRWGGDRVRFLFSANPGEPLGPLGEIASGGEMSRFLLALKASFSEVDPVGTLIFDEIDVGVSGRVASTIAETLYRLSCHHQVLCVTHQPLVAAMADHHFRVIKQATQQGETARTRIEVRSLNHEQRCQELAQLVSGQHQDDFDSSATQEAANAFANSLLSRAERLRRELYQPPAP</sequence>
<evidence type="ECO:0000256" key="3">
    <source>
        <dbReference type="ARBA" id="ARBA00021315"/>
    </source>
</evidence>
<reference evidence="12" key="1">
    <citation type="submission" date="2022-06" db="EMBL/GenBank/DDBJ databases">
        <title>Genome sequence of Phormidium yuhuli AB48 isolated from an industrial photobioreactor environment.</title>
        <authorList>
            <person name="Qiu Y."/>
            <person name="Noonan A.J.C."/>
            <person name="Dofher K."/>
            <person name="Koch M."/>
            <person name="Kieft B."/>
            <person name="Lin X."/>
            <person name="Ziels R.M."/>
            <person name="Hallam S.J."/>
        </authorList>
    </citation>
    <scope>NUCLEOTIDE SEQUENCE</scope>
    <source>
        <strain evidence="12">AB48</strain>
    </source>
</reference>
<dbReference type="Gene3D" id="3.40.50.300">
    <property type="entry name" value="P-loop containing nucleotide triphosphate hydrolases"/>
    <property type="match status" value="2"/>
</dbReference>
<comment type="function">
    <text evidence="1 9">May be involved in recombinational repair of damaged DNA.</text>
</comment>
<proteinExistence type="inferred from homology"/>
<dbReference type="PANTHER" id="PTHR11059">
    <property type="entry name" value="DNA REPAIR PROTEIN RECN"/>
    <property type="match status" value="1"/>
</dbReference>
<evidence type="ECO:0000256" key="9">
    <source>
        <dbReference type="PIRNR" id="PIRNR003128"/>
    </source>
</evidence>
<evidence type="ECO:0000256" key="1">
    <source>
        <dbReference type="ARBA" id="ARBA00003618"/>
    </source>
</evidence>
<dbReference type="PIRSF" id="PIRSF003128">
    <property type="entry name" value="RecN"/>
    <property type="match status" value="1"/>
</dbReference>
<comment type="similarity">
    <text evidence="2 9">Belongs to the RecN family.</text>
</comment>
<dbReference type="Pfam" id="PF02463">
    <property type="entry name" value="SMC_N"/>
    <property type="match status" value="1"/>
</dbReference>
<accession>A0ABY5AVX2</accession>
<evidence type="ECO:0000256" key="4">
    <source>
        <dbReference type="ARBA" id="ARBA00022741"/>
    </source>
</evidence>
<feature type="domain" description="RecF/RecN/SMC N-terminal" evidence="11">
    <location>
        <begin position="2"/>
        <end position="503"/>
    </location>
</feature>
<keyword evidence="5 9" id="KW-0227">DNA damage</keyword>
<keyword evidence="10" id="KW-0175">Coiled coil</keyword>
<dbReference type="SUPFAM" id="SSF52540">
    <property type="entry name" value="P-loop containing nucleoside triphosphate hydrolases"/>
    <property type="match status" value="1"/>
</dbReference>
<dbReference type="InterPro" id="IPR004604">
    <property type="entry name" value="DNA_recomb/repair_RecN"/>
</dbReference>
<dbReference type="InterPro" id="IPR003395">
    <property type="entry name" value="RecF/RecN/SMC_N"/>
</dbReference>